<dbReference type="RefSeq" id="WP_265049207.1">
    <property type="nucleotide sequence ID" value="NZ_CP100390.1"/>
</dbReference>
<sequence>MTEYNKILAAIDLTEESAQVLDRARDLANRYNCTLEIVHIIEPLGYAYGGDIPMDLTEIQRQLEDHAKEFLAKAGSQYQVDNSQQHVIIGRPETEIHRLSEECDFDLVVVGSHGRHGIKLLLGSTANGILHGAKCDVLAVRIQ</sequence>
<dbReference type="InterPro" id="IPR006015">
    <property type="entry name" value="Universal_stress_UspA"/>
</dbReference>
<dbReference type="InterPro" id="IPR014729">
    <property type="entry name" value="Rossmann-like_a/b/a_fold"/>
</dbReference>
<dbReference type="PANTHER" id="PTHR46268">
    <property type="entry name" value="STRESS RESPONSE PROTEIN NHAX"/>
    <property type="match status" value="1"/>
</dbReference>
<dbReference type="PANTHER" id="PTHR46268:SF23">
    <property type="entry name" value="UNIVERSAL STRESS PROTEIN A-RELATED"/>
    <property type="match status" value="1"/>
</dbReference>
<protein>
    <recommendedName>
        <fullName evidence="5">Universal stress protein</fullName>
    </recommendedName>
</protein>
<accession>A0ABY6N6H7</accession>
<dbReference type="Pfam" id="PF00582">
    <property type="entry name" value="Usp"/>
    <property type="match status" value="1"/>
</dbReference>
<dbReference type="Proteomes" id="UP001163739">
    <property type="component" value="Chromosome"/>
</dbReference>
<evidence type="ECO:0000313" key="7">
    <source>
        <dbReference type="EMBL" id="UZE97730.1"/>
    </source>
</evidence>
<evidence type="ECO:0000256" key="4">
    <source>
        <dbReference type="ARBA" id="ARBA00022490"/>
    </source>
</evidence>
<dbReference type="InterPro" id="IPR006016">
    <property type="entry name" value="UspA"/>
</dbReference>
<gene>
    <name evidence="7" type="ORF">NKI27_08355</name>
</gene>
<name>A0ABY6N6H7_9ALTE</name>
<comment type="subcellular location">
    <subcellularLocation>
        <location evidence="1 5">Cytoplasm</location>
    </subcellularLocation>
</comment>
<keyword evidence="4 5" id="KW-0963">Cytoplasm</keyword>
<dbReference type="PRINTS" id="PR01438">
    <property type="entry name" value="UNVRSLSTRESS"/>
</dbReference>
<evidence type="ECO:0000259" key="6">
    <source>
        <dbReference type="Pfam" id="PF00582"/>
    </source>
</evidence>
<evidence type="ECO:0000256" key="2">
    <source>
        <dbReference type="ARBA" id="ARBA00008791"/>
    </source>
</evidence>
<organism evidence="7 8">
    <name type="scientific">Alkalimarinus alittae</name>
    <dbReference type="NCBI Taxonomy" id="2961619"/>
    <lineage>
        <taxon>Bacteria</taxon>
        <taxon>Pseudomonadati</taxon>
        <taxon>Pseudomonadota</taxon>
        <taxon>Gammaproteobacteria</taxon>
        <taxon>Alteromonadales</taxon>
        <taxon>Alteromonadaceae</taxon>
        <taxon>Alkalimarinus</taxon>
    </lineage>
</organism>
<proteinExistence type="inferred from homology"/>
<evidence type="ECO:0000313" key="8">
    <source>
        <dbReference type="Proteomes" id="UP001163739"/>
    </source>
</evidence>
<comment type="similarity">
    <text evidence="2 5">Belongs to the universal stress protein A family.</text>
</comment>
<dbReference type="EMBL" id="CP100390">
    <property type="protein sequence ID" value="UZE97730.1"/>
    <property type="molecule type" value="Genomic_DNA"/>
</dbReference>
<evidence type="ECO:0000256" key="3">
    <source>
        <dbReference type="ARBA" id="ARBA00011738"/>
    </source>
</evidence>
<comment type="subunit">
    <text evidence="3">Homodimer.</text>
</comment>
<evidence type="ECO:0000256" key="1">
    <source>
        <dbReference type="ARBA" id="ARBA00004496"/>
    </source>
</evidence>
<dbReference type="Gene3D" id="3.40.50.620">
    <property type="entry name" value="HUPs"/>
    <property type="match status" value="1"/>
</dbReference>
<reference evidence="7" key="1">
    <citation type="submission" date="2022-06" db="EMBL/GenBank/DDBJ databases">
        <title>Alkalimarinus sp. nov., isolated from gut of a Alitta virens.</title>
        <authorList>
            <person name="Yang A.I."/>
            <person name="Shin N.-R."/>
        </authorList>
    </citation>
    <scope>NUCLEOTIDE SEQUENCE</scope>
    <source>
        <strain evidence="7">A2M4</strain>
    </source>
</reference>
<dbReference type="PIRSF" id="PIRSF006276">
    <property type="entry name" value="UspA"/>
    <property type="match status" value="1"/>
</dbReference>
<feature type="domain" description="UspA" evidence="6">
    <location>
        <begin position="4"/>
        <end position="141"/>
    </location>
</feature>
<keyword evidence="8" id="KW-1185">Reference proteome</keyword>
<evidence type="ECO:0000256" key="5">
    <source>
        <dbReference type="PIRNR" id="PIRNR006276"/>
    </source>
</evidence>
<dbReference type="SUPFAM" id="SSF52402">
    <property type="entry name" value="Adenine nucleotide alpha hydrolases-like"/>
    <property type="match status" value="1"/>
</dbReference>